<protein>
    <recommendedName>
        <fullName evidence="3">Phage protein</fullName>
    </recommendedName>
</protein>
<gene>
    <name evidence="1" type="ORF">FC15_GL000878</name>
</gene>
<comment type="caution">
    <text evidence="1">The sequence shown here is derived from an EMBL/GenBank/DDBJ whole genome shotgun (WGS) entry which is preliminary data.</text>
</comment>
<organism evidence="1 2">
    <name type="scientific">Lapidilactobacillus concavus DSM 17758</name>
    <dbReference type="NCBI Taxonomy" id="1423735"/>
    <lineage>
        <taxon>Bacteria</taxon>
        <taxon>Bacillati</taxon>
        <taxon>Bacillota</taxon>
        <taxon>Bacilli</taxon>
        <taxon>Lactobacillales</taxon>
        <taxon>Lactobacillaceae</taxon>
        <taxon>Lapidilactobacillus</taxon>
    </lineage>
</organism>
<dbReference type="Proteomes" id="UP000051315">
    <property type="component" value="Unassembled WGS sequence"/>
</dbReference>
<proteinExistence type="predicted"/>
<keyword evidence="2" id="KW-1185">Reference proteome</keyword>
<evidence type="ECO:0008006" key="3">
    <source>
        <dbReference type="Google" id="ProtNLM"/>
    </source>
</evidence>
<reference evidence="1 2" key="1">
    <citation type="journal article" date="2015" name="Genome Announc.">
        <title>Expanding the biotechnology potential of lactobacilli through comparative genomics of 213 strains and associated genera.</title>
        <authorList>
            <person name="Sun Z."/>
            <person name="Harris H.M."/>
            <person name="McCann A."/>
            <person name="Guo C."/>
            <person name="Argimon S."/>
            <person name="Zhang W."/>
            <person name="Yang X."/>
            <person name="Jeffery I.B."/>
            <person name="Cooney J.C."/>
            <person name="Kagawa T.F."/>
            <person name="Liu W."/>
            <person name="Song Y."/>
            <person name="Salvetti E."/>
            <person name="Wrobel A."/>
            <person name="Rasinkangas P."/>
            <person name="Parkhill J."/>
            <person name="Rea M.C."/>
            <person name="O'Sullivan O."/>
            <person name="Ritari J."/>
            <person name="Douillard F.P."/>
            <person name="Paul Ross R."/>
            <person name="Yang R."/>
            <person name="Briner A.E."/>
            <person name="Felis G.E."/>
            <person name="de Vos W.M."/>
            <person name="Barrangou R."/>
            <person name="Klaenhammer T.R."/>
            <person name="Caufield P.W."/>
            <person name="Cui Y."/>
            <person name="Zhang H."/>
            <person name="O'Toole P.W."/>
        </authorList>
    </citation>
    <scope>NUCLEOTIDE SEQUENCE [LARGE SCALE GENOMIC DNA]</scope>
    <source>
        <strain evidence="1 2">DSM 17758</strain>
    </source>
</reference>
<accession>A0A0R1W802</accession>
<evidence type="ECO:0000313" key="2">
    <source>
        <dbReference type="Proteomes" id="UP000051315"/>
    </source>
</evidence>
<sequence length="135" mass="15977">MNKLATADKFEDVAWVLQDPIINFSQHVVDQSIEENCRFQAKAGLSPKITRRLSGRACKWCINLAGFYDYFDKPDDIYRRHENCRCTVEYYPGDGRKAQNSHTKKWREIKNNAKMELRKSLNKECSYPSIWYINF</sequence>
<evidence type="ECO:0000313" key="1">
    <source>
        <dbReference type="EMBL" id="KRM13714.1"/>
    </source>
</evidence>
<name>A0A0R1W802_9LACO</name>
<dbReference type="PATRIC" id="fig|1423735.3.peg.915"/>
<dbReference type="EMBL" id="AZFX01000003">
    <property type="protein sequence ID" value="KRM13714.1"/>
    <property type="molecule type" value="Genomic_DNA"/>
</dbReference>
<dbReference type="AlphaFoldDB" id="A0A0R1W802"/>